<evidence type="ECO:0000256" key="4">
    <source>
        <dbReference type="ARBA" id="ARBA00022741"/>
    </source>
</evidence>
<dbReference type="InterPro" id="IPR036640">
    <property type="entry name" value="ABC1_TM_sf"/>
</dbReference>
<dbReference type="GO" id="GO:0015421">
    <property type="term" value="F:ABC-type oligopeptide transporter activity"/>
    <property type="evidence" value="ECO:0007669"/>
    <property type="project" value="TreeGrafter"/>
</dbReference>
<dbReference type="EMBL" id="CP116507">
    <property type="protein sequence ID" value="WCG23297.1"/>
    <property type="molecule type" value="Genomic_DNA"/>
</dbReference>
<feature type="transmembrane region" description="Helical" evidence="8">
    <location>
        <begin position="162"/>
        <end position="182"/>
    </location>
</feature>
<evidence type="ECO:0000259" key="10">
    <source>
        <dbReference type="PROSITE" id="PS50929"/>
    </source>
</evidence>
<proteinExistence type="predicted"/>
<evidence type="ECO:0000313" key="12">
    <source>
        <dbReference type="Proteomes" id="UP001179600"/>
    </source>
</evidence>
<evidence type="ECO:0000259" key="9">
    <source>
        <dbReference type="PROSITE" id="PS50893"/>
    </source>
</evidence>
<evidence type="ECO:0000256" key="2">
    <source>
        <dbReference type="ARBA" id="ARBA00022448"/>
    </source>
</evidence>
<evidence type="ECO:0000256" key="1">
    <source>
        <dbReference type="ARBA" id="ARBA00004651"/>
    </source>
</evidence>
<keyword evidence="3 8" id="KW-0812">Transmembrane</keyword>
<feature type="transmembrane region" description="Helical" evidence="8">
    <location>
        <begin position="21"/>
        <end position="44"/>
    </location>
</feature>
<evidence type="ECO:0000256" key="8">
    <source>
        <dbReference type="SAM" id="Phobius"/>
    </source>
</evidence>
<dbReference type="PANTHER" id="PTHR43394">
    <property type="entry name" value="ATP-DEPENDENT PERMEASE MDL1, MITOCHONDRIAL"/>
    <property type="match status" value="1"/>
</dbReference>
<evidence type="ECO:0000256" key="3">
    <source>
        <dbReference type="ARBA" id="ARBA00022692"/>
    </source>
</evidence>
<dbReference type="RefSeq" id="WP_272163599.1">
    <property type="nucleotide sequence ID" value="NZ_CP116507.1"/>
</dbReference>
<dbReference type="SMART" id="SM00382">
    <property type="entry name" value="AAA"/>
    <property type="match status" value="1"/>
</dbReference>
<accession>A0AAE9XFJ8</accession>
<dbReference type="AlphaFoldDB" id="A0AAE9XFJ8"/>
<feature type="transmembrane region" description="Helical" evidence="8">
    <location>
        <begin position="257"/>
        <end position="288"/>
    </location>
</feature>
<dbReference type="Proteomes" id="UP001179600">
    <property type="component" value="Chromosome"/>
</dbReference>
<gene>
    <name evidence="11" type="ORF">PML95_03385</name>
</gene>
<dbReference type="InterPro" id="IPR011527">
    <property type="entry name" value="ABC1_TM_dom"/>
</dbReference>
<feature type="transmembrane region" description="Helical" evidence="8">
    <location>
        <begin position="130"/>
        <end position="156"/>
    </location>
</feature>
<dbReference type="PROSITE" id="PS50929">
    <property type="entry name" value="ABC_TM1F"/>
    <property type="match status" value="1"/>
</dbReference>
<keyword evidence="5 11" id="KW-0067">ATP-binding</keyword>
<keyword evidence="7 8" id="KW-0472">Membrane</keyword>
<feature type="domain" description="ABC transmembrane type-1" evidence="10">
    <location>
        <begin position="24"/>
        <end position="308"/>
    </location>
</feature>
<dbReference type="InterPro" id="IPR039421">
    <property type="entry name" value="Type_1_exporter"/>
</dbReference>
<evidence type="ECO:0000256" key="7">
    <source>
        <dbReference type="ARBA" id="ARBA00023136"/>
    </source>
</evidence>
<dbReference type="Pfam" id="PF00005">
    <property type="entry name" value="ABC_tran"/>
    <property type="match status" value="1"/>
</dbReference>
<dbReference type="SUPFAM" id="SSF52540">
    <property type="entry name" value="P-loop containing nucleoside triphosphate hydrolases"/>
    <property type="match status" value="1"/>
</dbReference>
<feature type="domain" description="ABC transporter" evidence="9">
    <location>
        <begin position="339"/>
        <end position="577"/>
    </location>
</feature>
<comment type="subcellular location">
    <subcellularLocation>
        <location evidence="1">Cell membrane</location>
        <topology evidence="1">Multi-pass membrane protein</topology>
    </subcellularLocation>
</comment>
<dbReference type="SUPFAM" id="SSF90123">
    <property type="entry name" value="ABC transporter transmembrane region"/>
    <property type="match status" value="1"/>
</dbReference>
<dbReference type="Pfam" id="PF00664">
    <property type="entry name" value="ABC_membrane"/>
    <property type="match status" value="1"/>
</dbReference>
<sequence length="583" mass="65664">MRQSVLKRSSILKELLAPYRLPLFATIFFGIISGTATVLMTYYIGLSIDALSLPNSSQPFSQALQRFLLCLLLASTTQWLLMRLANKISYQSVTTLRKKGLDKLQRLPVSYFDYHSKGDTISRFTNDLDFVAEALIGTITIAFSGISLILVAIVMMFKLNSWLALCVIVMTPLMFITTWTIATKSQQSFKEQQQIVGRMTGFMTERFADMTLIKLYQQEKNSTEQYREMNHALQHAGQRAQFISSLSNPLSRFIDHLGYIIIGFVGAYLIFFTSSTLTIGMMTTFIIYANQFTKPFIELSGLTTQIQSALAGLNRIEELVNSPDEPAYPSKSILQPEQVRGKAVFEQVDFQYYEHQPLIENFNLEVAPGETIAIVGETGAGKTTIVNLLMRYYPLTRGEIYVDDVPLSQLSQTQLRSLFGIVLQETWLHQGTILENLTYGQPNASLEDVKKGAALAQIDPFIEQLPLGYDTPVNSQHLTLSEGQKQLLSIARTIIANPPMLILDEATSSVDTMTELAIQRAFQEMMKNKTSFIIAHRLSTIKQADKILVMSKGQIVEVGSHEELMTKTDGYYRRLYETQLRGD</sequence>
<dbReference type="PANTHER" id="PTHR43394:SF1">
    <property type="entry name" value="ATP-BINDING CASSETTE SUB-FAMILY B MEMBER 10, MITOCHONDRIAL"/>
    <property type="match status" value="1"/>
</dbReference>
<feature type="transmembrane region" description="Helical" evidence="8">
    <location>
        <begin position="64"/>
        <end position="82"/>
    </location>
</feature>
<dbReference type="GO" id="GO:0016887">
    <property type="term" value="F:ATP hydrolysis activity"/>
    <property type="evidence" value="ECO:0007669"/>
    <property type="project" value="InterPro"/>
</dbReference>
<organism evidence="11 12">
    <name type="scientific">Vagococcus lutrae</name>
    <dbReference type="NCBI Taxonomy" id="81947"/>
    <lineage>
        <taxon>Bacteria</taxon>
        <taxon>Bacillati</taxon>
        <taxon>Bacillota</taxon>
        <taxon>Bacilli</taxon>
        <taxon>Lactobacillales</taxon>
        <taxon>Enterococcaceae</taxon>
        <taxon>Vagococcus</taxon>
    </lineage>
</organism>
<evidence type="ECO:0000256" key="6">
    <source>
        <dbReference type="ARBA" id="ARBA00022989"/>
    </source>
</evidence>
<dbReference type="InterPro" id="IPR003593">
    <property type="entry name" value="AAA+_ATPase"/>
</dbReference>
<keyword evidence="2" id="KW-0813">Transport</keyword>
<name>A0AAE9XFJ8_9ENTE</name>
<dbReference type="PROSITE" id="PS50893">
    <property type="entry name" value="ABC_TRANSPORTER_2"/>
    <property type="match status" value="1"/>
</dbReference>
<protein>
    <submittedName>
        <fullName evidence="11">ABC transporter ATP-binding protein</fullName>
    </submittedName>
</protein>
<dbReference type="GO" id="GO:0005886">
    <property type="term" value="C:plasma membrane"/>
    <property type="evidence" value="ECO:0007669"/>
    <property type="project" value="UniProtKB-SubCell"/>
</dbReference>
<reference evidence="11" key="1">
    <citation type="submission" date="2023-01" db="EMBL/GenBank/DDBJ databases">
        <title>Oxazolidinone resistance genes in florfenicol resistant enterococci from beef cattle and veal calves at slaughter.</title>
        <authorList>
            <person name="Biggel M."/>
        </authorList>
    </citation>
    <scope>NUCLEOTIDE SEQUENCE</scope>
    <source>
        <strain evidence="11">K204-1</strain>
    </source>
</reference>
<dbReference type="Gene3D" id="3.40.50.300">
    <property type="entry name" value="P-loop containing nucleotide triphosphate hydrolases"/>
    <property type="match status" value="1"/>
</dbReference>
<evidence type="ECO:0000256" key="5">
    <source>
        <dbReference type="ARBA" id="ARBA00022840"/>
    </source>
</evidence>
<dbReference type="FunFam" id="3.40.50.300:FF:000287">
    <property type="entry name" value="Multidrug ABC transporter ATP-binding protein"/>
    <property type="match status" value="1"/>
</dbReference>
<evidence type="ECO:0000313" key="11">
    <source>
        <dbReference type="EMBL" id="WCG23297.1"/>
    </source>
</evidence>
<dbReference type="Gene3D" id="1.20.1560.10">
    <property type="entry name" value="ABC transporter type 1, transmembrane domain"/>
    <property type="match status" value="1"/>
</dbReference>
<keyword evidence="6 8" id="KW-1133">Transmembrane helix</keyword>
<dbReference type="GO" id="GO:0005524">
    <property type="term" value="F:ATP binding"/>
    <property type="evidence" value="ECO:0007669"/>
    <property type="project" value="UniProtKB-KW"/>
</dbReference>
<keyword evidence="4" id="KW-0547">Nucleotide-binding</keyword>
<dbReference type="CDD" id="cd18547">
    <property type="entry name" value="ABC_6TM_Tm288_like"/>
    <property type="match status" value="1"/>
</dbReference>
<dbReference type="InterPro" id="IPR003439">
    <property type="entry name" value="ABC_transporter-like_ATP-bd"/>
</dbReference>
<dbReference type="InterPro" id="IPR027417">
    <property type="entry name" value="P-loop_NTPase"/>
</dbReference>